<dbReference type="InterPro" id="IPR029069">
    <property type="entry name" value="HotDog_dom_sf"/>
</dbReference>
<dbReference type="Pfam" id="PF13279">
    <property type="entry name" value="4HBT_2"/>
    <property type="match status" value="1"/>
</dbReference>
<evidence type="ECO:0000313" key="4">
    <source>
        <dbReference type="Proteomes" id="UP000029640"/>
    </source>
</evidence>
<dbReference type="PANTHER" id="PTHR31793">
    <property type="entry name" value="4-HYDROXYBENZOYL-COA THIOESTERASE FAMILY MEMBER"/>
    <property type="match status" value="1"/>
</dbReference>
<dbReference type="PANTHER" id="PTHR31793:SF27">
    <property type="entry name" value="NOVEL THIOESTERASE SUPERFAMILY DOMAIN AND SAPOSIN A-TYPE DOMAIN CONTAINING PROTEIN (0610012H03RIK)"/>
    <property type="match status" value="1"/>
</dbReference>
<sequence length="145" mass="16437">MGDRAPAHREFFKVRYRDTDAQGHLYFANYLVYADEAAGAYMSSLGFDWSDPAATPCMVFTVNINIDYLNECRIEDRVRVEVGYGELGNASARLDFTLFNDACGTALARGQLRQVFVDRETRRSTPIPKALREAILVHEPLLPRE</sequence>
<dbReference type="OrthoDB" id="9799036at2"/>
<evidence type="ECO:0000256" key="2">
    <source>
        <dbReference type="ARBA" id="ARBA00022801"/>
    </source>
</evidence>
<comment type="similarity">
    <text evidence="1">Belongs to the 4-hydroxybenzoyl-CoA thioesterase family.</text>
</comment>
<dbReference type="Proteomes" id="UP000029640">
    <property type="component" value="Unassembled WGS sequence"/>
</dbReference>
<organism evidence="3 4">
    <name type="scientific">Pseudohaliea rubra DSM 19751</name>
    <dbReference type="NCBI Taxonomy" id="1265313"/>
    <lineage>
        <taxon>Bacteria</taxon>
        <taxon>Pseudomonadati</taxon>
        <taxon>Pseudomonadota</taxon>
        <taxon>Gammaproteobacteria</taxon>
        <taxon>Cellvibrionales</taxon>
        <taxon>Halieaceae</taxon>
        <taxon>Pseudohaliea</taxon>
    </lineage>
</organism>
<evidence type="ECO:0000256" key="1">
    <source>
        <dbReference type="ARBA" id="ARBA00005953"/>
    </source>
</evidence>
<dbReference type="InterPro" id="IPR050563">
    <property type="entry name" value="4-hydroxybenzoyl-CoA_TE"/>
</dbReference>
<protein>
    <submittedName>
        <fullName evidence="3">4-hydroxybenzoyl-CoA thioesterase family active site protein</fullName>
    </submittedName>
</protein>
<dbReference type="RefSeq" id="WP_035517141.1">
    <property type="nucleotide sequence ID" value="NZ_KN234775.1"/>
</dbReference>
<dbReference type="SUPFAM" id="SSF54637">
    <property type="entry name" value="Thioesterase/thiol ester dehydrase-isomerase"/>
    <property type="match status" value="1"/>
</dbReference>
<dbReference type="EMBL" id="AUVB01000015">
    <property type="protein sequence ID" value="KGE04851.1"/>
    <property type="molecule type" value="Genomic_DNA"/>
</dbReference>
<comment type="caution">
    <text evidence="3">The sequence shown here is derived from an EMBL/GenBank/DDBJ whole genome shotgun (WGS) entry which is preliminary data.</text>
</comment>
<reference evidence="3 4" key="1">
    <citation type="journal article" date="2014" name="Genome Announc.">
        <title>Genome Sequence of Gammaproteobacterial Pseudohaliea rubra Type Strain DSM 19751, Isolated from Coastal Seawater of the Mediterranean Sea.</title>
        <authorList>
            <person name="Spring S."/>
            <person name="Fiebig A."/>
            <person name="Riedel T."/>
            <person name="Goker M."/>
            <person name="Klenk H.P."/>
        </authorList>
    </citation>
    <scope>NUCLEOTIDE SEQUENCE [LARGE SCALE GENOMIC DNA]</scope>
    <source>
        <strain evidence="3 4">DSM 19751</strain>
    </source>
</reference>
<name>A0A095XYL2_9GAMM</name>
<dbReference type="Gene3D" id="3.10.129.10">
    <property type="entry name" value="Hotdog Thioesterase"/>
    <property type="match status" value="1"/>
</dbReference>
<keyword evidence="4" id="KW-1185">Reference proteome</keyword>
<dbReference type="STRING" id="1265313.HRUBRA_00528"/>
<accession>A0A095XYL2</accession>
<evidence type="ECO:0000313" key="3">
    <source>
        <dbReference type="EMBL" id="KGE04851.1"/>
    </source>
</evidence>
<dbReference type="GO" id="GO:0047617">
    <property type="term" value="F:fatty acyl-CoA hydrolase activity"/>
    <property type="evidence" value="ECO:0007669"/>
    <property type="project" value="TreeGrafter"/>
</dbReference>
<proteinExistence type="inferred from homology"/>
<keyword evidence="2" id="KW-0378">Hydrolase</keyword>
<dbReference type="eggNOG" id="COG0824">
    <property type="taxonomic scope" value="Bacteria"/>
</dbReference>
<dbReference type="CDD" id="cd00586">
    <property type="entry name" value="4HBT"/>
    <property type="match status" value="1"/>
</dbReference>
<dbReference type="AlphaFoldDB" id="A0A095XYL2"/>
<gene>
    <name evidence="3" type="ORF">HRUBRA_00528</name>
</gene>
<dbReference type="HOGENOM" id="CLU_101141_2_3_6"/>